<evidence type="ECO:0000259" key="1">
    <source>
        <dbReference type="Pfam" id="PF12680"/>
    </source>
</evidence>
<sequence>MIAMPIAVVNYFNAVNEHEPGRFLEAFDEQAYVLDMKREFVGGKAIANWSKAEIFEPKVRFEIKDAKEQDNRYIVTVAVDGEFDKTNLPDPLLMKHEFLIADEKIKELHISFP</sequence>
<name>A0ABQ6NRG3_9BACL</name>
<dbReference type="Proteomes" id="UP001285921">
    <property type="component" value="Unassembled WGS sequence"/>
</dbReference>
<dbReference type="EMBL" id="BTCL01000019">
    <property type="protein sequence ID" value="GMK47349.1"/>
    <property type="molecule type" value="Genomic_DNA"/>
</dbReference>
<dbReference type="SUPFAM" id="SSF54427">
    <property type="entry name" value="NTF2-like"/>
    <property type="match status" value="1"/>
</dbReference>
<proteinExistence type="predicted"/>
<protein>
    <recommendedName>
        <fullName evidence="1">SnoaL-like domain-containing protein</fullName>
    </recommendedName>
</protein>
<organism evidence="2 3">
    <name type="scientific">Paenibacillus glycanilyticus</name>
    <dbReference type="NCBI Taxonomy" id="126569"/>
    <lineage>
        <taxon>Bacteria</taxon>
        <taxon>Bacillati</taxon>
        <taxon>Bacillota</taxon>
        <taxon>Bacilli</taxon>
        <taxon>Bacillales</taxon>
        <taxon>Paenibacillaceae</taxon>
        <taxon>Paenibacillus</taxon>
    </lineage>
</organism>
<accession>A0ABQ6NRG3</accession>
<keyword evidence="3" id="KW-1185">Reference proteome</keyword>
<dbReference type="Pfam" id="PF12680">
    <property type="entry name" value="SnoaL_2"/>
    <property type="match status" value="1"/>
</dbReference>
<feature type="domain" description="SnoaL-like" evidence="1">
    <location>
        <begin position="8"/>
        <end position="107"/>
    </location>
</feature>
<dbReference type="InterPro" id="IPR032710">
    <property type="entry name" value="NTF2-like_dom_sf"/>
</dbReference>
<reference evidence="2 3" key="1">
    <citation type="submission" date="2023-05" db="EMBL/GenBank/DDBJ databases">
        <title>Draft genome of Paenibacillus sp. CCS26.</title>
        <authorList>
            <person name="Akita H."/>
            <person name="Shinto Y."/>
            <person name="Kimura Z."/>
        </authorList>
    </citation>
    <scope>NUCLEOTIDE SEQUENCE [LARGE SCALE GENOMIC DNA]</scope>
    <source>
        <strain evidence="2 3">CCS26</strain>
    </source>
</reference>
<dbReference type="InterPro" id="IPR037401">
    <property type="entry name" value="SnoaL-like"/>
</dbReference>
<comment type="caution">
    <text evidence="2">The sequence shown here is derived from an EMBL/GenBank/DDBJ whole genome shotgun (WGS) entry which is preliminary data.</text>
</comment>
<evidence type="ECO:0000313" key="3">
    <source>
        <dbReference type="Proteomes" id="UP001285921"/>
    </source>
</evidence>
<dbReference type="RefSeq" id="WP_317981331.1">
    <property type="nucleotide sequence ID" value="NZ_BTCL01000019.1"/>
</dbReference>
<dbReference type="Gene3D" id="3.10.450.50">
    <property type="match status" value="1"/>
</dbReference>
<gene>
    <name evidence="2" type="ORF">PghCCS26_44790</name>
</gene>
<evidence type="ECO:0000313" key="2">
    <source>
        <dbReference type="EMBL" id="GMK47349.1"/>
    </source>
</evidence>